<dbReference type="Gene3D" id="3.40.140.10">
    <property type="entry name" value="Cytidine Deaminase, domain 2"/>
    <property type="match status" value="1"/>
</dbReference>
<dbReference type="InterPro" id="IPR037518">
    <property type="entry name" value="MPN"/>
</dbReference>
<dbReference type="InterPro" id="IPR025657">
    <property type="entry name" value="RadC_JAB"/>
</dbReference>
<proteinExistence type="inferred from homology"/>
<keyword evidence="4" id="KW-0862">Zinc</keyword>
<dbReference type="InterPro" id="IPR020891">
    <property type="entry name" value="UPF0758_CS"/>
</dbReference>
<gene>
    <name evidence="8" type="primary">radC</name>
    <name evidence="8" type="ORF">RBU60_00155</name>
</gene>
<comment type="caution">
    <text evidence="8">The sequence shown here is derived from an EMBL/GenBank/DDBJ whole genome shotgun (WGS) entry which is preliminary data.</text>
</comment>
<dbReference type="SUPFAM" id="SSF47781">
    <property type="entry name" value="RuvA domain 2-like"/>
    <property type="match status" value="1"/>
</dbReference>
<evidence type="ECO:0000256" key="4">
    <source>
        <dbReference type="ARBA" id="ARBA00022833"/>
    </source>
</evidence>
<dbReference type="CDD" id="cd08071">
    <property type="entry name" value="MPN_DUF2466"/>
    <property type="match status" value="1"/>
</dbReference>
<keyword evidence="1" id="KW-0645">Protease</keyword>
<dbReference type="RefSeq" id="WP_308862584.1">
    <property type="nucleotide sequence ID" value="NZ_JAVHUL010000001.1"/>
</dbReference>
<dbReference type="NCBIfam" id="NF000642">
    <property type="entry name" value="PRK00024.1"/>
    <property type="match status" value="1"/>
</dbReference>
<feature type="domain" description="MPN" evidence="7">
    <location>
        <begin position="110"/>
        <end position="232"/>
    </location>
</feature>
<dbReference type="PANTHER" id="PTHR30471:SF3">
    <property type="entry name" value="UPF0758 PROTEIN YEES-RELATED"/>
    <property type="match status" value="1"/>
</dbReference>
<dbReference type="InterPro" id="IPR010994">
    <property type="entry name" value="RuvA_2-like"/>
</dbReference>
<comment type="similarity">
    <text evidence="6">Belongs to the UPF0758 family.</text>
</comment>
<dbReference type="Proteomes" id="UP001230915">
    <property type="component" value="Unassembled WGS sequence"/>
</dbReference>
<evidence type="ECO:0000256" key="5">
    <source>
        <dbReference type="ARBA" id="ARBA00023049"/>
    </source>
</evidence>
<evidence type="ECO:0000256" key="1">
    <source>
        <dbReference type="ARBA" id="ARBA00022670"/>
    </source>
</evidence>
<keyword evidence="2" id="KW-0479">Metal-binding</keyword>
<evidence type="ECO:0000256" key="6">
    <source>
        <dbReference type="RuleBase" id="RU003797"/>
    </source>
</evidence>
<keyword evidence="5" id="KW-0482">Metalloprotease</keyword>
<organism evidence="8 9">
    <name type="scientific">Mesonia profundi</name>
    <dbReference type="NCBI Taxonomy" id="3070998"/>
    <lineage>
        <taxon>Bacteria</taxon>
        <taxon>Pseudomonadati</taxon>
        <taxon>Bacteroidota</taxon>
        <taxon>Flavobacteriia</taxon>
        <taxon>Flavobacteriales</taxon>
        <taxon>Flavobacteriaceae</taxon>
        <taxon>Mesonia</taxon>
    </lineage>
</organism>
<dbReference type="PANTHER" id="PTHR30471">
    <property type="entry name" value="DNA REPAIR PROTEIN RADC"/>
    <property type="match status" value="1"/>
</dbReference>
<dbReference type="NCBIfam" id="TIGR00608">
    <property type="entry name" value="radc"/>
    <property type="match status" value="1"/>
</dbReference>
<dbReference type="PROSITE" id="PS01302">
    <property type="entry name" value="UPF0758"/>
    <property type="match status" value="1"/>
</dbReference>
<name>A0ABU0ZWY3_9FLAO</name>
<dbReference type="PROSITE" id="PS50249">
    <property type="entry name" value="MPN"/>
    <property type="match status" value="1"/>
</dbReference>
<dbReference type="InterPro" id="IPR001405">
    <property type="entry name" value="UPF0758"/>
</dbReference>
<keyword evidence="9" id="KW-1185">Reference proteome</keyword>
<evidence type="ECO:0000256" key="3">
    <source>
        <dbReference type="ARBA" id="ARBA00022801"/>
    </source>
</evidence>
<protein>
    <submittedName>
        <fullName evidence="8">DNA repair protein RadC</fullName>
    </submittedName>
</protein>
<accession>A0ABU0ZWY3</accession>
<evidence type="ECO:0000256" key="2">
    <source>
        <dbReference type="ARBA" id="ARBA00022723"/>
    </source>
</evidence>
<evidence type="ECO:0000259" key="7">
    <source>
        <dbReference type="PROSITE" id="PS50249"/>
    </source>
</evidence>
<dbReference type="Pfam" id="PF20582">
    <property type="entry name" value="UPF0758_N"/>
    <property type="match status" value="1"/>
</dbReference>
<keyword evidence="3" id="KW-0378">Hydrolase</keyword>
<reference evidence="8 9" key="1">
    <citation type="submission" date="2023-08" db="EMBL/GenBank/DDBJ databases">
        <title>Mesonia sp. MT50, isolated from deep-sea sediment of the Mariana Trench.</title>
        <authorList>
            <person name="Fu H."/>
        </authorList>
    </citation>
    <scope>NUCLEOTIDE SEQUENCE [LARGE SCALE GENOMIC DNA]</scope>
    <source>
        <strain evidence="8 9">MT50</strain>
    </source>
</reference>
<dbReference type="EMBL" id="JAVHUL010000001">
    <property type="protein sequence ID" value="MDQ7915975.1"/>
    <property type="molecule type" value="Genomic_DNA"/>
</dbReference>
<dbReference type="Pfam" id="PF04002">
    <property type="entry name" value="RadC"/>
    <property type="match status" value="1"/>
</dbReference>
<dbReference type="InterPro" id="IPR046778">
    <property type="entry name" value="UPF0758_N"/>
</dbReference>
<sequence>MEEYKKSFSIKQWAEGDRPREKLLLKGKTALSDAELIAILIGSGNRQESAVELSKRILQASENNLNQLGKVSVKQLMKFKGIGEAKAISIVAALELGRRRRGEEALQRKKVTSSDSVYEVLQPIIGDLDHEEFWILYLNNSNKILQKLQLSKGGITGTIVDVRLAFKGALEIGATAIILAHNHPSGTLQPSTADKQLTQKLKIAGESLDIKVLDHLIVTQKSYFSFANEGLL</sequence>
<evidence type="ECO:0000313" key="8">
    <source>
        <dbReference type="EMBL" id="MDQ7915975.1"/>
    </source>
</evidence>
<evidence type="ECO:0000313" key="9">
    <source>
        <dbReference type="Proteomes" id="UP001230915"/>
    </source>
</evidence>